<feature type="binding site" evidence="10">
    <location>
        <begin position="182"/>
        <end position="183"/>
    </location>
    <ligand>
        <name>substrate</name>
    </ligand>
</feature>
<reference evidence="12 14" key="1">
    <citation type="journal article" date="2014" name="Genome Announc.">
        <title>Draft Genome Sequence of Bacillus alcalophilus AV1934, a Classic Alkaliphile Isolated from Human Feces in 1934.</title>
        <authorList>
            <person name="Attie O."/>
            <person name="Jayaprakash A."/>
            <person name="Shah H."/>
            <person name="Paulsen I.T."/>
            <person name="Morino M."/>
            <person name="Takahashi Y."/>
            <person name="Narumi I."/>
            <person name="Sachidanandam R."/>
            <person name="Satoh K."/>
            <person name="Ito M."/>
            <person name="Krulwich T.A."/>
        </authorList>
    </citation>
    <scope>NUCLEOTIDE SEQUENCE [LARGE SCALE GENOMIC DNA]</scope>
    <source>
        <strain evidence="12 14">AV1934</strain>
    </source>
</reference>
<keyword evidence="5 10" id="KW-0378">Hydrolase</keyword>
<evidence type="ECO:0000313" key="15">
    <source>
        <dbReference type="Proteomes" id="UP000297014"/>
    </source>
</evidence>
<dbReference type="GO" id="GO:0036220">
    <property type="term" value="F:ITP diphosphatase activity"/>
    <property type="evidence" value="ECO:0007669"/>
    <property type="project" value="UniProtKB-UniRule"/>
</dbReference>
<dbReference type="Proteomes" id="UP000002754">
    <property type="component" value="Unassembled WGS sequence"/>
</dbReference>
<dbReference type="GO" id="GO:0009117">
    <property type="term" value="P:nucleotide metabolic process"/>
    <property type="evidence" value="ECO:0007669"/>
    <property type="project" value="UniProtKB-KW"/>
</dbReference>
<feature type="active site" description="Proton acceptor" evidence="10">
    <location>
        <position position="71"/>
    </location>
</feature>
<evidence type="ECO:0000313" key="13">
    <source>
        <dbReference type="EMBL" id="THG89032.1"/>
    </source>
</evidence>
<evidence type="ECO:0000256" key="5">
    <source>
        <dbReference type="ARBA" id="ARBA00022801"/>
    </source>
</evidence>
<dbReference type="CDD" id="cd00515">
    <property type="entry name" value="HAM1"/>
    <property type="match status" value="1"/>
</dbReference>
<dbReference type="STRING" id="1218173.BALCAV_0206285"/>
<dbReference type="EC" id="3.6.1.66" evidence="10"/>
<comment type="function">
    <text evidence="10">Pyrophosphatase that catalyzes the hydrolysis of nucleoside triphosphates to their monophosphate derivatives, with a high preference for the non-canonical purine nucleotides XTP (xanthosine triphosphate), dITP (deoxyinosine triphosphate) and ITP. Seems to function as a house-cleaning enzyme that removes non-canonical purine nucleotides from the nucleotide pool, thus preventing their incorporation into DNA/RNA and avoiding chromosomal lesions.</text>
</comment>
<organism evidence="12 14">
    <name type="scientific">Alkalihalobacillus alcalophilus ATCC 27647 = CGMCC 1.3604</name>
    <dbReference type="NCBI Taxonomy" id="1218173"/>
    <lineage>
        <taxon>Bacteria</taxon>
        <taxon>Bacillati</taxon>
        <taxon>Bacillota</taxon>
        <taxon>Bacilli</taxon>
        <taxon>Bacillales</taxon>
        <taxon>Bacillaceae</taxon>
        <taxon>Alkalihalobacillus</taxon>
    </lineage>
</organism>
<dbReference type="Pfam" id="PF01725">
    <property type="entry name" value="Ham1p_like"/>
    <property type="match status" value="1"/>
</dbReference>
<feature type="binding site" evidence="10">
    <location>
        <position position="177"/>
    </location>
    <ligand>
        <name>substrate</name>
    </ligand>
</feature>
<comment type="catalytic activity">
    <reaction evidence="9 10">
        <text>XTP + H2O = XMP + diphosphate + H(+)</text>
        <dbReference type="Rhea" id="RHEA:28610"/>
        <dbReference type="ChEBI" id="CHEBI:15377"/>
        <dbReference type="ChEBI" id="CHEBI:15378"/>
        <dbReference type="ChEBI" id="CHEBI:33019"/>
        <dbReference type="ChEBI" id="CHEBI:57464"/>
        <dbReference type="ChEBI" id="CHEBI:61314"/>
        <dbReference type="EC" id="3.6.1.66"/>
    </reaction>
</comment>
<dbReference type="PANTHER" id="PTHR11067:SF9">
    <property type="entry name" value="INOSINE TRIPHOSPHATE PYROPHOSPHATASE"/>
    <property type="match status" value="1"/>
</dbReference>
<dbReference type="InterPro" id="IPR029001">
    <property type="entry name" value="ITPase-like_fam"/>
</dbReference>
<evidence type="ECO:0000256" key="10">
    <source>
        <dbReference type="HAMAP-Rule" id="MF_01405"/>
    </source>
</evidence>
<dbReference type="GO" id="GO:0046872">
    <property type="term" value="F:metal ion binding"/>
    <property type="evidence" value="ECO:0007669"/>
    <property type="project" value="UniProtKB-KW"/>
</dbReference>
<name>A0A094WMN4_ALKAL</name>
<keyword evidence="7 10" id="KW-0546">Nucleotide metabolism</keyword>
<evidence type="ECO:0000256" key="2">
    <source>
        <dbReference type="ARBA" id="ARBA00011738"/>
    </source>
</evidence>
<comment type="subunit">
    <text evidence="2 10">Homodimer.</text>
</comment>
<evidence type="ECO:0000313" key="14">
    <source>
        <dbReference type="Proteomes" id="UP000002754"/>
    </source>
</evidence>
<dbReference type="OrthoDB" id="9807456at2"/>
<evidence type="ECO:0000256" key="4">
    <source>
        <dbReference type="ARBA" id="ARBA00022741"/>
    </source>
</evidence>
<dbReference type="NCBIfam" id="NF011397">
    <property type="entry name" value="PRK14822.1"/>
    <property type="match status" value="1"/>
</dbReference>
<dbReference type="NCBIfam" id="TIGR00042">
    <property type="entry name" value="RdgB/HAM1 family non-canonical purine NTP pyrophosphatase"/>
    <property type="match status" value="1"/>
</dbReference>
<dbReference type="GO" id="GO:0036222">
    <property type="term" value="F:XTP diphosphatase activity"/>
    <property type="evidence" value="ECO:0007669"/>
    <property type="project" value="UniProtKB-UniRule"/>
</dbReference>
<evidence type="ECO:0000256" key="1">
    <source>
        <dbReference type="ARBA" id="ARBA00008023"/>
    </source>
</evidence>
<evidence type="ECO:0000256" key="9">
    <source>
        <dbReference type="ARBA" id="ARBA00052017"/>
    </source>
</evidence>
<comment type="cofactor">
    <cofactor evidence="10">
        <name>Mg(2+)</name>
        <dbReference type="ChEBI" id="CHEBI:18420"/>
    </cofactor>
    <text evidence="10">Binds 1 Mg(2+) ion per subunit.</text>
</comment>
<keyword evidence="14" id="KW-1185">Reference proteome</keyword>
<evidence type="ECO:0000256" key="8">
    <source>
        <dbReference type="ARBA" id="ARBA00051875"/>
    </source>
</evidence>
<comment type="similarity">
    <text evidence="1 10 11">Belongs to the HAM1 NTPase family.</text>
</comment>
<dbReference type="EMBL" id="JALP01000272">
    <property type="protein sequence ID" value="THG89032.1"/>
    <property type="molecule type" value="Genomic_DNA"/>
</dbReference>
<dbReference type="RefSeq" id="WP_003321230.1">
    <property type="nucleotide sequence ID" value="NZ_ALPT02000015.1"/>
</dbReference>
<keyword evidence="6 10" id="KW-0460">Magnesium</keyword>
<dbReference type="FunFam" id="3.90.950.10:FF:000001">
    <property type="entry name" value="dITP/XTP pyrophosphatase"/>
    <property type="match status" value="1"/>
</dbReference>
<comment type="caution">
    <text evidence="10">Lacks conserved residue(s) required for the propagation of feature annotation.</text>
</comment>
<dbReference type="eggNOG" id="COG0127">
    <property type="taxonomic scope" value="Bacteria"/>
</dbReference>
<evidence type="ECO:0000256" key="7">
    <source>
        <dbReference type="ARBA" id="ARBA00023080"/>
    </source>
</evidence>
<dbReference type="GO" id="GO:0009146">
    <property type="term" value="P:purine nucleoside triphosphate catabolic process"/>
    <property type="evidence" value="ECO:0007669"/>
    <property type="project" value="UniProtKB-UniRule"/>
</dbReference>
<feature type="binding site" evidence="10">
    <location>
        <begin position="9"/>
        <end position="14"/>
    </location>
    <ligand>
        <name>substrate</name>
    </ligand>
</feature>
<keyword evidence="3 10" id="KW-0479">Metal-binding</keyword>
<accession>A0A094WMN4</accession>
<feature type="binding site" evidence="10">
    <location>
        <position position="72"/>
    </location>
    <ligand>
        <name>substrate</name>
    </ligand>
</feature>
<dbReference type="InterPro" id="IPR002637">
    <property type="entry name" value="RdgB/HAM1"/>
</dbReference>
<gene>
    <name evidence="13" type="ORF">AJ85_19980</name>
    <name evidence="12" type="ORF">BALCAV_0206285</name>
</gene>
<dbReference type="HAMAP" id="MF_01405">
    <property type="entry name" value="Non_canon_purine_NTPase"/>
    <property type="match status" value="1"/>
</dbReference>
<evidence type="ECO:0000256" key="3">
    <source>
        <dbReference type="ARBA" id="ARBA00022723"/>
    </source>
</evidence>
<reference evidence="13 15" key="2">
    <citation type="submission" date="2014-01" db="EMBL/GenBank/DDBJ databases">
        <title>Draft genome sequencing of Bacillus alcalophilus CGMCC 1.3604.</title>
        <authorList>
            <person name="Yang J."/>
            <person name="Diao L."/>
            <person name="Yang S."/>
        </authorList>
    </citation>
    <scope>NUCLEOTIDE SEQUENCE [LARGE SCALE GENOMIC DNA]</scope>
    <source>
        <strain evidence="13 15">CGMCC 1.3604</strain>
    </source>
</reference>
<dbReference type="GO" id="GO:0017111">
    <property type="term" value="F:ribonucleoside triphosphate phosphatase activity"/>
    <property type="evidence" value="ECO:0007669"/>
    <property type="project" value="InterPro"/>
</dbReference>
<dbReference type="GO" id="GO:0035870">
    <property type="term" value="F:dITP diphosphatase activity"/>
    <property type="evidence" value="ECO:0007669"/>
    <property type="project" value="UniProtKB-UniRule"/>
</dbReference>
<dbReference type="Proteomes" id="UP000297014">
    <property type="component" value="Unassembled WGS sequence"/>
</dbReference>
<sequence>MAKTLIIATKNQGKAKELASIFSEDGIEVKTLLDYPEIPDIVEDGETFQENALKKASVIAKEFQLPVLADDSGLIVDALGGEPGVYSARYAGEGKDDQANLEKVLLELKGVPIDKRTARFHCTLALAFPTGESHFFEGDCEGIITEEPKGNGGFGYDPIFFVPEKGVTMAELEPVEKNKISHRAKAIEVLKKNQHLLKG</sequence>
<proteinExistence type="inferred from homology"/>
<dbReference type="Gene3D" id="3.90.950.10">
    <property type="match status" value="1"/>
</dbReference>
<dbReference type="AlphaFoldDB" id="A0A094WMN4"/>
<dbReference type="GO" id="GO:0005829">
    <property type="term" value="C:cytosol"/>
    <property type="evidence" value="ECO:0007669"/>
    <property type="project" value="TreeGrafter"/>
</dbReference>
<comment type="catalytic activity">
    <reaction evidence="10">
        <text>ITP + H2O = IMP + diphosphate + H(+)</text>
        <dbReference type="Rhea" id="RHEA:29399"/>
        <dbReference type="ChEBI" id="CHEBI:15377"/>
        <dbReference type="ChEBI" id="CHEBI:15378"/>
        <dbReference type="ChEBI" id="CHEBI:33019"/>
        <dbReference type="ChEBI" id="CHEBI:58053"/>
        <dbReference type="ChEBI" id="CHEBI:61402"/>
        <dbReference type="EC" id="3.6.1.66"/>
    </reaction>
</comment>
<dbReference type="SUPFAM" id="SSF52972">
    <property type="entry name" value="ITPase-like"/>
    <property type="match status" value="1"/>
</dbReference>
<dbReference type="EMBL" id="ALPT02000015">
    <property type="protein sequence ID" value="KGA98126.1"/>
    <property type="molecule type" value="Genomic_DNA"/>
</dbReference>
<feature type="binding site" evidence="10">
    <location>
        <position position="71"/>
    </location>
    <ligand>
        <name>Mg(2+)</name>
        <dbReference type="ChEBI" id="CHEBI:18420"/>
    </ligand>
</feature>
<protein>
    <recommendedName>
        <fullName evidence="10">dITP/XTP pyrophosphatase</fullName>
        <ecNumber evidence="10">3.6.1.66</ecNumber>
    </recommendedName>
    <alternativeName>
        <fullName evidence="10">Non-canonical purine NTP pyrophosphatase</fullName>
    </alternativeName>
    <alternativeName>
        <fullName evidence="10">Non-standard purine NTP pyrophosphatase</fullName>
    </alternativeName>
    <alternativeName>
        <fullName evidence="10">Nucleoside-triphosphate diphosphatase</fullName>
    </alternativeName>
    <alternativeName>
        <fullName evidence="10">Nucleoside-triphosphate pyrophosphatase</fullName>
        <shortName evidence="10">NTPase</shortName>
    </alternativeName>
</protein>
<dbReference type="InterPro" id="IPR020922">
    <property type="entry name" value="dITP/XTP_pyrophosphatase"/>
</dbReference>
<evidence type="ECO:0000313" key="12">
    <source>
        <dbReference type="EMBL" id="KGA98126.1"/>
    </source>
</evidence>
<comment type="caution">
    <text evidence="12">The sequence shown here is derived from an EMBL/GenBank/DDBJ whole genome shotgun (WGS) entry which is preliminary data.</text>
</comment>
<feature type="binding site" evidence="10">
    <location>
        <begin position="154"/>
        <end position="157"/>
    </location>
    <ligand>
        <name>substrate</name>
    </ligand>
</feature>
<comment type="catalytic activity">
    <reaction evidence="8 10">
        <text>dITP + H2O = dIMP + diphosphate + H(+)</text>
        <dbReference type="Rhea" id="RHEA:28342"/>
        <dbReference type="ChEBI" id="CHEBI:15377"/>
        <dbReference type="ChEBI" id="CHEBI:15378"/>
        <dbReference type="ChEBI" id="CHEBI:33019"/>
        <dbReference type="ChEBI" id="CHEBI:61194"/>
        <dbReference type="ChEBI" id="CHEBI:61382"/>
        <dbReference type="EC" id="3.6.1.66"/>
    </reaction>
</comment>
<dbReference type="GO" id="GO:0000166">
    <property type="term" value="F:nucleotide binding"/>
    <property type="evidence" value="ECO:0007669"/>
    <property type="project" value="UniProtKB-KW"/>
</dbReference>
<dbReference type="PANTHER" id="PTHR11067">
    <property type="entry name" value="INOSINE TRIPHOSPHATE PYROPHOSPHATASE/HAM1 PROTEIN"/>
    <property type="match status" value="1"/>
</dbReference>
<evidence type="ECO:0000256" key="11">
    <source>
        <dbReference type="RuleBase" id="RU003781"/>
    </source>
</evidence>
<keyword evidence="4 10" id="KW-0547">Nucleotide-binding</keyword>
<evidence type="ECO:0000256" key="6">
    <source>
        <dbReference type="ARBA" id="ARBA00022842"/>
    </source>
</evidence>